<accession>A0A1X6X016</accession>
<dbReference type="EMBL" id="FWFF01000002">
    <property type="protein sequence ID" value="SLM91603.1"/>
    <property type="molecule type" value="Genomic_DNA"/>
</dbReference>
<dbReference type="InterPro" id="IPR050922">
    <property type="entry name" value="LytR/CpsA/Psr_CW_biosynth"/>
</dbReference>
<organism evidence="3 4">
    <name type="scientific">Brevibacterium yomogidense</name>
    <dbReference type="NCBI Taxonomy" id="946573"/>
    <lineage>
        <taxon>Bacteria</taxon>
        <taxon>Bacillati</taxon>
        <taxon>Actinomycetota</taxon>
        <taxon>Actinomycetes</taxon>
        <taxon>Micrococcales</taxon>
        <taxon>Brevibacteriaceae</taxon>
        <taxon>Brevibacterium</taxon>
    </lineage>
</organism>
<dbReference type="InterPro" id="IPR004474">
    <property type="entry name" value="LytR_CpsA_psr"/>
</dbReference>
<evidence type="ECO:0000313" key="4">
    <source>
        <dbReference type="Proteomes" id="UP000196581"/>
    </source>
</evidence>
<reference evidence="4" key="1">
    <citation type="submission" date="2017-02" db="EMBL/GenBank/DDBJ databases">
        <authorList>
            <person name="Dridi B."/>
        </authorList>
    </citation>
    <scope>NUCLEOTIDE SEQUENCE [LARGE SCALE GENOMIC DNA]</scope>
    <source>
        <strain evidence="4">B Co 03.10</strain>
    </source>
</reference>
<dbReference type="PANTHER" id="PTHR33392:SF6">
    <property type="entry name" value="POLYISOPRENYL-TEICHOIC ACID--PEPTIDOGLYCAN TEICHOIC ACID TRANSFERASE TAGU"/>
    <property type="match status" value="1"/>
</dbReference>
<evidence type="ECO:0000313" key="3">
    <source>
        <dbReference type="EMBL" id="SLM91603.1"/>
    </source>
</evidence>
<dbReference type="PANTHER" id="PTHR33392">
    <property type="entry name" value="POLYISOPRENYL-TEICHOIC ACID--PEPTIDOGLYCAN TEICHOIC ACID TRANSFERASE TAGU"/>
    <property type="match status" value="1"/>
</dbReference>
<proteinExistence type="inferred from homology"/>
<dbReference type="AlphaFoldDB" id="A0A1X6X016"/>
<sequence length="235" mass="25163">MHIADDSSGAQIMSIPRDLWVPIEGRGEGKINAAMSHGGLPLATETVRDFIDAPIHHVAIVDFAGFQALTDSVGGVEVESDQAFVSNGHSFSEGTNHLNGEEALSFVRARKNFSDGDLQRGRNQQAFLKGLVDKIVSAGTLSNPTKISGMVRDFSPYMTVDDSLSASKIAGIAYDMRNVRTGDIEFFSAPVGGTDRSVDGQSIVKVDEETLSEIQKAFANDTVGDYAEQADDAHL</sequence>
<gene>
    <name evidence="3" type="ORF">FM105_02715</name>
</gene>
<name>A0A1X6X016_9MICO</name>
<dbReference type="NCBIfam" id="TIGR00350">
    <property type="entry name" value="lytR_cpsA_psr"/>
    <property type="match status" value="1"/>
</dbReference>
<dbReference type="Pfam" id="PF03816">
    <property type="entry name" value="LytR_cpsA_psr"/>
    <property type="match status" value="1"/>
</dbReference>
<evidence type="ECO:0000259" key="2">
    <source>
        <dbReference type="Pfam" id="PF03816"/>
    </source>
</evidence>
<protein>
    <submittedName>
        <fullName evidence="3">Cell envelope-related transcriptional attenuator</fullName>
    </submittedName>
</protein>
<evidence type="ECO:0000256" key="1">
    <source>
        <dbReference type="ARBA" id="ARBA00006068"/>
    </source>
</evidence>
<comment type="similarity">
    <text evidence="1">Belongs to the LytR/CpsA/Psr (LCP) family.</text>
</comment>
<dbReference type="Gene3D" id="3.40.630.190">
    <property type="entry name" value="LCP protein"/>
    <property type="match status" value="1"/>
</dbReference>
<feature type="domain" description="Cell envelope-related transcriptional attenuator" evidence="2">
    <location>
        <begin position="1"/>
        <end position="136"/>
    </location>
</feature>
<keyword evidence="4" id="KW-1185">Reference proteome</keyword>
<dbReference type="Proteomes" id="UP000196581">
    <property type="component" value="Unassembled WGS sequence"/>
</dbReference>